<organism evidence="1 2">
    <name type="scientific">Leucogyrophana mollusca</name>
    <dbReference type="NCBI Taxonomy" id="85980"/>
    <lineage>
        <taxon>Eukaryota</taxon>
        <taxon>Fungi</taxon>
        <taxon>Dikarya</taxon>
        <taxon>Basidiomycota</taxon>
        <taxon>Agaricomycotina</taxon>
        <taxon>Agaricomycetes</taxon>
        <taxon>Agaricomycetidae</taxon>
        <taxon>Boletales</taxon>
        <taxon>Boletales incertae sedis</taxon>
        <taxon>Leucogyrophana</taxon>
    </lineage>
</organism>
<comment type="caution">
    <text evidence="1">The sequence shown here is derived from an EMBL/GenBank/DDBJ whole genome shotgun (WGS) entry which is preliminary data.</text>
</comment>
<proteinExistence type="predicted"/>
<dbReference type="Proteomes" id="UP000790709">
    <property type="component" value="Unassembled WGS sequence"/>
</dbReference>
<keyword evidence="2" id="KW-1185">Reference proteome</keyword>
<gene>
    <name evidence="1" type="ORF">BV22DRAFT_1135867</name>
</gene>
<evidence type="ECO:0000313" key="2">
    <source>
        <dbReference type="Proteomes" id="UP000790709"/>
    </source>
</evidence>
<name>A0ACB8AVE6_9AGAM</name>
<sequence>MQLAFSMPSFVLCHPPRKASPFAHSTLNPCIGILPTLIATFAILERSIPCNELAQFFYVAPRTDFSSQGLSQAGQKSDGGGRRSVTIARWKNGDGLVTDGPTTLWTLTLKTTKRLANPLKTTKATQKKSRL</sequence>
<dbReference type="EMBL" id="MU267435">
    <property type="protein sequence ID" value="KAH7916936.1"/>
    <property type="molecule type" value="Genomic_DNA"/>
</dbReference>
<protein>
    <submittedName>
        <fullName evidence="1">Uncharacterized protein</fullName>
    </submittedName>
</protein>
<accession>A0ACB8AVE6</accession>
<reference evidence="1" key="1">
    <citation type="journal article" date="2021" name="New Phytol.">
        <title>Evolutionary innovations through gain and loss of genes in the ectomycorrhizal Boletales.</title>
        <authorList>
            <person name="Wu G."/>
            <person name="Miyauchi S."/>
            <person name="Morin E."/>
            <person name="Kuo A."/>
            <person name="Drula E."/>
            <person name="Varga T."/>
            <person name="Kohler A."/>
            <person name="Feng B."/>
            <person name="Cao Y."/>
            <person name="Lipzen A."/>
            <person name="Daum C."/>
            <person name="Hundley H."/>
            <person name="Pangilinan J."/>
            <person name="Johnson J."/>
            <person name="Barry K."/>
            <person name="LaButti K."/>
            <person name="Ng V."/>
            <person name="Ahrendt S."/>
            <person name="Min B."/>
            <person name="Choi I.G."/>
            <person name="Park H."/>
            <person name="Plett J.M."/>
            <person name="Magnuson J."/>
            <person name="Spatafora J.W."/>
            <person name="Nagy L.G."/>
            <person name="Henrissat B."/>
            <person name="Grigoriev I.V."/>
            <person name="Yang Z.L."/>
            <person name="Xu J."/>
            <person name="Martin F.M."/>
        </authorList>
    </citation>
    <scope>NUCLEOTIDE SEQUENCE</scope>
    <source>
        <strain evidence="1">KUC20120723A-06</strain>
    </source>
</reference>
<evidence type="ECO:0000313" key="1">
    <source>
        <dbReference type="EMBL" id="KAH7916936.1"/>
    </source>
</evidence>